<evidence type="ECO:0000256" key="8">
    <source>
        <dbReference type="SAM" id="Coils"/>
    </source>
</evidence>
<name>A0A1M6TGW4_XYLRU</name>
<dbReference type="Gene3D" id="1.20.1600.10">
    <property type="entry name" value="Outer membrane efflux proteins (OEP)"/>
    <property type="match status" value="1"/>
</dbReference>
<keyword evidence="8" id="KW-0175">Coiled coil</keyword>
<comment type="subcellular location">
    <subcellularLocation>
        <location evidence="1">Cell outer membrane</location>
    </subcellularLocation>
</comment>
<dbReference type="AlphaFoldDB" id="A0A1M6TGW4"/>
<protein>
    <submittedName>
        <fullName evidence="10">Outer membrane protein</fullName>
    </submittedName>
</protein>
<dbReference type="GO" id="GO:0015562">
    <property type="term" value="F:efflux transmembrane transporter activity"/>
    <property type="evidence" value="ECO:0007669"/>
    <property type="project" value="InterPro"/>
</dbReference>
<feature type="chain" id="PRO_5012229448" evidence="9">
    <location>
        <begin position="22"/>
        <end position="446"/>
    </location>
</feature>
<evidence type="ECO:0000313" key="11">
    <source>
        <dbReference type="Proteomes" id="UP000184130"/>
    </source>
</evidence>
<organism evidence="10 11">
    <name type="scientific">Xylanibacter ruminicola</name>
    <name type="common">Prevotella ruminicola</name>
    <dbReference type="NCBI Taxonomy" id="839"/>
    <lineage>
        <taxon>Bacteria</taxon>
        <taxon>Pseudomonadati</taxon>
        <taxon>Bacteroidota</taxon>
        <taxon>Bacteroidia</taxon>
        <taxon>Bacteroidales</taxon>
        <taxon>Prevotellaceae</taxon>
        <taxon>Xylanibacter</taxon>
    </lineage>
</organism>
<evidence type="ECO:0000313" key="10">
    <source>
        <dbReference type="EMBL" id="SHK56272.1"/>
    </source>
</evidence>
<keyword evidence="5" id="KW-0812">Transmembrane</keyword>
<evidence type="ECO:0000256" key="7">
    <source>
        <dbReference type="ARBA" id="ARBA00023237"/>
    </source>
</evidence>
<evidence type="ECO:0000256" key="3">
    <source>
        <dbReference type="ARBA" id="ARBA00022448"/>
    </source>
</evidence>
<dbReference type="GO" id="GO:1990281">
    <property type="term" value="C:efflux pump complex"/>
    <property type="evidence" value="ECO:0007669"/>
    <property type="project" value="TreeGrafter"/>
</dbReference>
<dbReference type="GO" id="GO:0009279">
    <property type="term" value="C:cell outer membrane"/>
    <property type="evidence" value="ECO:0007669"/>
    <property type="project" value="UniProtKB-SubCell"/>
</dbReference>
<dbReference type="EMBL" id="FRBD01000006">
    <property type="protein sequence ID" value="SHK56272.1"/>
    <property type="molecule type" value="Genomic_DNA"/>
</dbReference>
<dbReference type="SUPFAM" id="SSF56954">
    <property type="entry name" value="Outer membrane efflux proteins (OEP)"/>
    <property type="match status" value="1"/>
</dbReference>
<keyword evidence="6" id="KW-0472">Membrane</keyword>
<dbReference type="Proteomes" id="UP000184130">
    <property type="component" value="Unassembled WGS sequence"/>
</dbReference>
<dbReference type="OrthoDB" id="9811587at2"/>
<proteinExistence type="inferred from homology"/>
<gene>
    <name evidence="10" type="ORF">SAMN05216463_1068</name>
</gene>
<sequence length="446" mass="50408">MKRISIVLCASAVLCFTTAQAQQWTMWQCMQYAVEHNHDVKRAELELDNYKAQKTGAIGSFLPYVDAGIGAQYNFGRAIDPETNTYTDVSTFYNGYQLSASLPVFDGFNRLHALKAAQASVLMGQSALRQRQNLTALDVLQAYTNVAYYEGLVKMANEKVEETMLLLKQTKVLEEVGRKSAADVAQVESQQAEADYELTRQQNLYASAMLELKKTMGYPLNDSLSTTLDYGNRILGQAKRQSRATNPTEQLNMTEQHPELLASRYQMLASKHEWRQARASLLPALSLSAGLNTTYYKTLQSETAASFSSQFKNNMGEYVGATLSIPLFNRLQSITNIRKAKNNYKMAREAYEQKLLELEKLSCEAWQDLQGYLKQTAQMTHKVEADSIAYQLTRRQYEEGLSTAIDLRTTSAQLLNSKATLLQCQLMAMVKEQLVRYYNGETIWTE</sequence>
<feature type="signal peptide" evidence="9">
    <location>
        <begin position="1"/>
        <end position="21"/>
    </location>
</feature>
<dbReference type="RefSeq" id="WP_073206405.1">
    <property type="nucleotide sequence ID" value="NZ_FRBD01000006.1"/>
</dbReference>
<keyword evidence="7" id="KW-0998">Cell outer membrane</keyword>
<keyword evidence="9" id="KW-0732">Signal</keyword>
<dbReference type="Pfam" id="PF02321">
    <property type="entry name" value="OEP"/>
    <property type="match status" value="2"/>
</dbReference>
<evidence type="ECO:0000256" key="2">
    <source>
        <dbReference type="ARBA" id="ARBA00007613"/>
    </source>
</evidence>
<reference evidence="10 11" key="1">
    <citation type="submission" date="2016-11" db="EMBL/GenBank/DDBJ databases">
        <authorList>
            <person name="Jaros S."/>
            <person name="Januszkiewicz K."/>
            <person name="Wedrychowicz H."/>
        </authorList>
    </citation>
    <scope>NUCLEOTIDE SEQUENCE [LARGE SCALE GENOMIC DNA]</scope>
    <source>
        <strain evidence="10 11">KHT3</strain>
    </source>
</reference>
<evidence type="ECO:0000256" key="9">
    <source>
        <dbReference type="SAM" id="SignalP"/>
    </source>
</evidence>
<evidence type="ECO:0000256" key="6">
    <source>
        <dbReference type="ARBA" id="ARBA00023136"/>
    </source>
</evidence>
<feature type="coiled-coil region" evidence="8">
    <location>
        <begin position="334"/>
        <end position="364"/>
    </location>
</feature>
<dbReference type="PANTHER" id="PTHR30026:SF20">
    <property type="entry name" value="OUTER MEMBRANE PROTEIN TOLC"/>
    <property type="match status" value="1"/>
</dbReference>
<evidence type="ECO:0000256" key="4">
    <source>
        <dbReference type="ARBA" id="ARBA00022452"/>
    </source>
</evidence>
<evidence type="ECO:0000256" key="1">
    <source>
        <dbReference type="ARBA" id="ARBA00004442"/>
    </source>
</evidence>
<accession>A0A1M6TGW4</accession>
<keyword evidence="4" id="KW-1134">Transmembrane beta strand</keyword>
<evidence type="ECO:0000256" key="5">
    <source>
        <dbReference type="ARBA" id="ARBA00022692"/>
    </source>
</evidence>
<dbReference type="InterPro" id="IPR003423">
    <property type="entry name" value="OMP_efflux"/>
</dbReference>
<dbReference type="PANTHER" id="PTHR30026">
    <property type="entry name" value="OUTER MEMBRANE PROTEIN TOLC"/>
    <property type="match status" value="1"/>
</dbReference>
<comment type="similarity">
    <text evidence="2">Belongs to the outer membrane factor (OMF) (TC 1.B.17) family.</text>
</comment>
<dbReference type="GO" id="GO:0015288">
    <property type="term" value="F:porin activity"/>
    <property type="evidence" value="ECO:0007669"/>
    <property type="project" value="TreeGrafter"/>
</dbReference>
<dbReference type="InterPro" id="IPR051906">
    <property type="entry name" value="TolC-like"/>
</dbReference>
<keyword evidence="3" id="KW-0813">Transport</keyword>